<dbReference type="Proteomes" id="UP000288805">
    <property type="component" value="Unassembled WGS sequence"/>
</dbReference>
<dbReference type="PANTHER" id="PTHR11439">
    <property type="entry name" value="GAG-POL-RELATED RETROTRANSPOSON"/>
    <property type="match status" value="1"/>
</dbReference>
<protein>
    <submittedName>
        <fullName evidence="2">Retrovirus-related Pol polyprotein from transposon RE1</fullName>
    </submittedName>
</protein>
<dbReference type="InterPro" id="IPR013103">
    <property type="entry name" value="RVT_2"/>
</dbReference>
<name>A0A438JDK7_VITVI</name>
<dbReference type="EMBL" id="QGNW01000048">
    <property type="protein sequence ID" value="RVX07038.1"/>
    <property type="molecule type" value="Genomic_DNA"/>
</dbReference>
<organism evidence="2 3">
    <name type="scientific">Vitis vinifera</name>
    <name type="common">Grape</name>
    <dbReference type="NCBI Taxonomy" id="29760"/>
    <lineage>
        <taxon>Eukaryota</taxon>
        <taxon>Viridiplantae</taxon>
        <taxon>Streptophyta</taxon>
        <taxon>Embryophyta</taxon>
        <taxon>Tracheophyta</taxon>
        <taxon>Spermatophyta</taxon>
        <taxon>Magnoliopsida</taxon>
        <taxon>eudicotyledons</taxon>
        <taxon>Gunneridae</taxon>
        <taxon>Pentapetalae</taxon>
        <taxon>rosids</taxon>
        <taxon>Vitales</taxon>
        <taxon>Vitaceae</taxon>
        <taxon>Viteae</taxon>
        <taxon>Vitis</taxon>
    </lineage>
</organism>
<comment type="caution">
    <text evidence="2">The sequence shown here is derived from an EMBL/GenBank/DDBJ whole genome shotgun (WGS) entry which is preliminary data.</text>
</comment>
<feature type="domain" description="Reverse transcriptase Ty1/copia-type" evidence="1">
    <location>
        <begin position="86"/>
        <end position="160"/>
    </location>
</feature>
<dbReference type="InterPro" id="IPR043502">
    <property type="entry name" value="DNA/RNA_pol_sf"/>
</dbReference>
<dbReference type="SUPFAM" id="SSF56672">
    <property type="entry name" value="DNA/RNA polymerases"/>
    <property type="match status" value="1"/>
</dbReference>
<dbReference type="AlphaFoldDB" id="A0A438JDK7"/>
<evidence type="ECO:0000313" key="3">
    <source>
        <dbReference type="Proteomes" id="UP000288805"/>
    </source>
</evidence>
<evidence type="ECO:0000259" key="1">
    <source>
        <dbReference type="Pfam" id="PF07727"/>
    </source>
</evidence>
<dbReference type="CDD" id="cd09272">
    <property type="entry name" value="RNase_HI_RT_Ty1"/>
    <property type="match status" value="1"/>
</dbReference>
<evidence type="ECO:0000313" key="2">
    <source>
        <dbReference type="EMBL" id="RVX07038.1"/>
    </source>
</evidence>
<gene>
    <name evidence="2" type="primary">RE1_2802</name>
    <name evidence="2" type="ORF">CK203_030575</name>
</gene>
<sequence length="410" mass="46390">MITRSQKGIIKPNPKYVLTSTTNSTNIPREPHNIRATLAHPRWKVAMDEELEALHKNKTWVLVPCTSDMHVIGSKWVFKPKLKLDDDILLTGSSTTLVSIFIQLVSSEFKMKDLGQIHHFLGIELSQTSDCLHLSQSHYALTILERPNMVDYKPISTPLKAKTRTSSNNVLLEYQSYFRGLVGVLQYLTLTRLDLSYSVNYASQFMHAPTVVHLKMVQRILRYVKGTIDISLHFTSNTTLDLCAFSNADWAGCLTTRRSITGYYLHIPLASTPTLYCDNTSALHMTINLVFHACSKHIELDYHFVRERVALGLLVTQHISTEKQVVDLFTKPMSKVALSNFRTKLCLQARHSLREGIGRTQHLGVNCGTQRSDKVEHNYGSDKVEKSHNSCYNSGEMLKYEGISMATTST</sequence>
<dbReference type="PANTHER" id="PTHR11439:SF463">
    <property type="entry name" value="REVERSE TRANSCRIPTASE TY1_COPIA-TYPE DOMAIN-CONTAINING PROTEIN"/>
    <property type="match status" value="1"/>
</dbReference>
<reference evidence="2 3" key="1">
    <citation type="journal article" date="2018" name="PLoS Genet.">
        <title>Population sequencing reveals clonal diversity and ancestral inbreeding in the grapevine cultivar Chardonnay.</title>
        <authorList>
            <person name="Roach M.J."/>
            <person name="Johnson D.L."/>
            <person name="Bohlmann J."/>
            <person name="van Vuuren H.J."/>
            <person name="Jones S.J."/>
            <person name="Pretorius I.S."/>
            <person name="Schmidt S.A."/>
            <person name="Borneman A.R."/>
        </authorList>
    </citation>
    <scope>NUCLEOTIDE SEQUENCE [LARGE SCALE GENOMIC DNA]</scope>
    <source>
        <strain evidence="3">cv. Chardonnay</strain>
        <tissue evidence="2">Leaf</tissue>
    </source>
</reference>
<accession>A0A438JDK7</accession>
<dbReference type="Pfam" id="PF07727">
    <property type="entry name" value="RVT_2"/>
    <property type="match status" value="1"/>
</dbReference>
<proteinExistence type="predicted"/>